<dbReference type="OrthoDB" id="21243at2759"/>
<accession>A0A1Y2AAY2</accession>
<dbReference type="AlphaFoldDB" id="A0A1Y2AAY2"/>
<dbReference type="Pfam" id="PF21257">
    <property type="entry name" value="PHD_ash2p_like"/>
    <property type="match status" value="1"/>
</dbReference>
<dbReference type="InterPro" id="IPR001965">
    <property type="entry name" value="Znf_PHD"/>
</dbReference>
<evidence type="ECO:0000256" key="5">
    <source>
        <dbReference type="ARBA" id="ARBA00023242"/>
    </source>
</evidence>
<dbReference type="SMART" id="SM00449">
    <property type="entry name" value="SPRY"/>
    <property type="match status" value="1"/>
</dbReference>
<dbReference type="InterPro" id="IPR003877">
    <property type="entry name" value="SPRY_dom"/>
</dbReference>
<dbReference type="Gene3D" id="2.60.120.920">
    <property type="match status" value="1"/>
</dbReference>
<dbReference type="EMBL" id="MCOG01000311">
    <property type="protein sequence ID" value="ORY19644.1"/>
    <property type="molecule type" value="Genomic_DNA"/>
</dbReference>
<dbReference type="STRING" id="1754190.A0A1Y2AAY2"/>
<evidence type="ECO:0000256" key="7">
    <source>
        <dbReference type="SAM" id="MobiDB-lite"/>
    </source>
</evidence>
<dbReference type="InterPro" id="IPR019786">
    <property type="entry name" value="Zinc_finger_PHD-type_CS"/>
</dbReference>
<dbReference type="CDD" id="cd12872">
    <property type="entry name" value="SPRY_Ash2"/>
    <property type="match status" value="1"/>
</dbReference>
<dbReference type="InterPro" id="IPR013320">
    <property type="entry name" value="ConA-like_dom_sf"/>
</dbReference>
<dbReference type="SMART" id="SM00249">
    <property type="entry name" value="PHD"/>
    <property type="match status" value="1"/>
</dbReference>
<dbReference type="Pfam" id="PF00622">
    <property type="entry name" value="SPRY"/>
    <property type="match status" value="1"/>
</dbReference>
<comment type="subcellular location">
    <subcellularLocation>
        <location evidence="1">Nucleus</location>
    </subcellularLocation>
</comment>
<dbReference type="InterPro" id="IPR037353">
    <property type="entry name" value="ASH2"/>
</dbReference>
<sequence length="929" mass="106038">MKQEKQKSKKINTFVSNIKLPYNPSELEWNKEHTQNVQRKYCYCGKDRTLTTLNMQCIQCKNWFHVECLKNPSLIVSKNSIVPFMTNYRFTCQLCSPEETFEKVTASWKDAINAAFANLSVERLRKEGLINKYGQGVSIIPEGYWFDKKDGICPFLDKHWEALCTNRARTPTWWATGVPSMKTSNYNSDSSKGKLKHDKSSKSQYLNKKSNNISEISSKHQKSLIKGSKSSGKLNSYTSSTSSSNSSSSISNSYNSYNNHSSHSNNHQNLLGKKTNKLIKKSSGFSIKLKEVSINDLLDNLDNSNSSKEHFYNKNGYKYERVEVNKKLENLVFRKKRDFNSLESAIHLCPFDCDSSINITKNGLTAYSNGGFRMARTNYGVKEGNWYFEIIVNKAGHGIGQQRTTNGPNVRVGWSRREATLHGPVGYDSYGYGYRDKTGEKLHESLPTPYGEPYKSGDVIGCYISLPSLDKNLISKLSKSNSQANNKNIHKSRYRSLSLKDINKDMIVNDVYDLPLDILSNKRVLHKRKIIKYKKRLYSETNDYLPINLPLIVQYNLKSKHSSLSSFSSDSSSSTNYEDSKDEIMNSIPLTSNDFPKLPNSKIVFYKNGKNQGIAFQDIPLPVAATSYLRPEYRNCKFEPYNRSSNIYDDGSLGYYPSVSLFKGGSVTLNFGPEFKYPPNDIEENWKPLCDRYDEVQIEESLYDIINEVSLEDNKNYNKQKYYIAISYDTKNHSNSNNNDYINDPLLKKRKTINNNNNNDSNNINGIVGKKRKISNDDCKVSKSESNITNRISNIKISKCNTGLSMSTKSIDNDSLNDNKKLQDKKISPLPINFNGKDNIIKIKNEDESINIDNNKIYNPKLFELSNMETDLSNIIENSIQSSQENSSMVYCDDSQILINHEKPKSVNDSEVKMNDTFEKMDSAIFINH</sequence>
<proteinExistence type="inferred from homology"/>
<dbReference type="PANTHER" id="PTHR10598:SF0">
    <property type="entry name" value="SET1_ASH2 HISTONE METHYLTRANSFERASE COMPLEX SUBUNIT ASH2"/>
    <property type="match status" value="1"/>
</dbReference>
<dbReference type="GO" id="GO:0048188">
    <property type="term" value="C:Set1C/COMPASS complex"/>
    <property type="evidence" value="ECO:0007669"/>
    <property type="project" value="InterPro"/>
</dbReference>
<dbReference type="GO" id="GO:0008270">
    <property type="term" value="F:zinc ion binding"/>
    <property type="evidence" value="ECO:0007669"/>
    <property type="project" value="UniProtKB-KW"/>
</dbReference>
<dbReference type="PANTHER" id="PTHR10598">
    <property type="entry name" value="SET1/ASH2 HISTONE METHYLTRANSFERASE COMPLEX SUBUNIT ASH2"/>
    <property type="match status" value="1"/>
</dbReference>
<feature type="compositionally biased region" description="Low complexity" evidence="7">
    <location>
        <begin position="224"/>
        <end position="267"/>
    </location>
</feature>
<evidence type="ECO:0000256" key="3">
    <source>
        <dbReference type="ARBA" id="ARBA00022771"/>
    </source>
</evidence>
<keyword evidence="10" id="KW-1185">Reference proteome</keyword>
<dbReference type="PROSITE" id="PS01359">
    <property type="entry name" value="ZF_PHD_1"/>
    <property type="match status" value="1"/>
</dbReference>
<protein>
    <recommendedName>
        <fullName evidence="8">B30.2/SPRY domain-containing protein</fullName>
    </recommendedName>
</protein>
<evidence type="ECO:0000256" key="6">
    <source>
        <dbReference type="ARBA" id="ARBA00038149"/>
    </source>
</evidence>
<evidence type="ECO:0000313" key="10">
    <source>
        <dbReference type="Proteomes" id="UP000193920"/>
    </source>
</evidence>
<dbReference type="InterPro" id="IPR049455">
    <property type="entry name" value="ASH2-like_PHD"/>
</dbReference>
<dbReference type="InterPro" id="IPR011011">
    <property type="entry name" value="Znf_FYVE_PHD"/>
</dbReference>
<dbReference type="Proteomes" id="UP000193920">
    <property type="component" value="Unassembled WGS sequence"/>
</dbReference>
<dbReference type="PROSITE" id="PS50188">
    <property type="entry name" value="B302_SPRY"/>
    <property type="match status" value="1"/>
</dbReference>
<dbReference type="SUPFAM" id="SSF49899">
    <property type="entry name" value="Concanavalin A-like lectins/glucanases"/>
    <property type="match status" value="1"/>
</dbReference>
<reference evidence="9 10" key="1">
    <citation type="submission" date="2016-08" db="EMBL/GenBank/DDBJ databases">
        <title>A Parts List for Fungal Cellulosomes Revealed by Comparative Genomics.</title>
        <authorList>
            <consortium name="DOE Joint Genome Institute"/>
            <person name="Haitjema C.H."/>
            <person name="Gilmore S.P."/>
            <person name="Henske J.K."/>
            <person name="Solomon K.V."/>
            <person name="De Groot R."/>
            <person name="Kuo A."/>
            <person name="Mondo S.J."/>
            <person name="Salamov A.A."/>
            <person name="Labutti K."/>
            <person name="Zhao Z."/>
            <person name="Chiniquy J."/>
            <person name="Barry K."/>
            <person name="Brewer H.M."/>
            <person name="Purvine S.O."/>
            <person name="Wright A.T."/>
            <person name="Boxma B."/>
            <person name="Van Alen T."/>
            <person name="Hackstein J.H."/>
            <person name="Baker S.E."/>
            <person name="Grigoriev I.V."/>
            <person name="O'Malley M.A."/>
        </authorList>
    </citation>
    <scope>NUCLEOTIDE SEQUENCE [LARGE SCALE GENOMIC DNA]</scope>
    <source>
        <strain evidence="9 10">G1</strain>
    </source>
</reference>
<dbReference type="InterPro" id="IPR001870">
    <property type="entry name" value="B30.2/SPRY"/>
</dbReference>
<comment type="caution">
    <text evidence="9">The sequence shown here is derived from an EMBL/GenBank/DDBJ whole genome shotgun (WGS) entry which is preliminary data.</text>
</comment>
<keyword evidence="4" id="KW-0862">Zinc</keyword>
<feature type="region of interest" description="Disordered" evidence="7">
    <location>
        <begin position="185"/>
        <end position="270"/>
    </location>
</feature>
<name>A0A1Y2AAY2_9FUNG</name>
<dbReference type="GO" id="GO:0000976">
    <property type="term" value="F:transcription cis-regulatory region binding"/>
    <property type="evidence" value="ECO:0007669"/>
    <property type="project" value="TreeGrafter"/>
</dbReference>
<evidence type="ECO:0000259" key="8">
    <source>
        <dbReference type="PROSITE" id="PS50188"/>
    </source>
</evidence>
<feature type="compositionally biased region" description="Low complexity" evidence="7">
    <location>
        <begin position="207"/>
        <end position="216"/>
    </location>
</feature>
<organism evidence="9 10">
    <name type="scientific">Neocallimastix californiae</name>
    <dbReference type="NCBI Taxonomy" id="1754190"/>
    <lineage>
        <taxon>Eukaryota</taxon>
        <taxon>Fungi</taxon>
        <taxon>Fungi incertae sedis</taxon>
        <taxon>Chytridiomycota</taxon>
        <taxon>Chytridiomycota incertae sedis</taxon>
        <taxon>Neocallimastigomycetes</taxon>
        <taxon>Neocallimastigales</taxon>
        <taxon>Neocallimastigaceae</taxon>
        <taxon>Neocallimastix</taxon>
    </lineage>
</organism>
<dbReference type="SUPFAM" id="SSF57903">
    <property type="entry name" value="FYVE/PHD zinc finger"/>
    <property type="match status" value="1"/>
</dbReference>
<dbReference type="InterPro" id="IPR043136">
    <property type="entry name" value="B30.2/SPRY_sf"/>
</dbReference>
<evidence type="ECO:0000256" key="4">
    <source>
        <dbReference type="ARBA" id="ARBA00022833"/>
    </source>
</evidence>
<evidence type="ECO:0000256" key="2">
    <source>
        <dbReference type="ARBA" id="ARBA00022723"/>
    </source>
</evidence>
<keyword evidence="2" id="KW-0479">Metal-binding</keyword>
<evidence type="ECO:0000256" key="1">
    <source>
        <dbReference type="ARBA" id="ARBA00004123"/>
    </source>
</evidence>
<keyword evidence="3" id="KW-0863">Zinc-finger</keyword>
<keyword evidence="5" id="KW-0539">Nucleus</keyword>
<dbReference type="Gene3D" id="3.90.980.20">
    <property type="match status" value="1"/>
</dbReference>
<feature type="domain" description="B30.2/SPRY" evidence="8">
    <location>
        <begin position="326"/>
        <end position="516"/>
    </location>
</feature>
<gene>
    <name evidence="9" type="ORF">LY90DRAFT_677079</name>
</gene>
<evidence type="ECO:0000313" key="9">
    <source>
        <dbReference type="EMBL" id="ORY19644.1"/>
    </source>
</evidence>
<comment type="similarity">
    <text evidence="6">Belongs to the cclA family.</text>
</comment>